<reference evidence="4" key="1">
    <citation type="submission" date="2019-11" db="UniProtKB">
        <authorList>
            <consortium name="WormBaseParasite"/>
        </authorList>
    </citation>
    <scope>IDENTIFICATION</scope>
</reference>
<sequence length="141" mass="15776">TGSGPLFFIYDLSSNGTFINRQKIGKRGKQPLKNNDEISLATMNYRCQFGFLMLLQLCAGFMFVVLSSLQDRFPVAVTSKYTISRCLGSGACGEVYEVFGRESSQRYALKAVRKTTFPSSSENGHCNRVQSEVEILKKLNH</sequence>
<keyword evidence="1" id="KW-0472">Membrane</keyword>
<name>A0A5K3FMM3_MESCO</name>
<evidence type="ECO:0000259" key="2">
    <source>
        <dbReference type="PROSITE" id="PS50006"/>
    </source>
</evidence>
<dbReference type="AlphaFoldDB" id="A0A5K3FMM3"/>
<dbReference type="PROSITE" id="PS50006">
    <property type="entry name" value="FHA_DOMAIN"/>
    <property type="match status" value="1"/>
</dbReference>
<keyword evidence="1" id="KW-1133">Transmembrane helix</keyword>
<dbReference type="SUPFAM" id="SSF56112">
    <property type="entry name" value="Protein kinase-like (PK-like)"/>
    <property type="match status" value="1"/>
</dbReference>
<feature type="transmembrane region" description="Helical" evidence="1">
    <location>
        <begin position="49"/>
        <end position="69"/>
    </location>
</feature>
<organism evidence="4">
    <name type="scientific">Mesocestoides corti</name>
    <name type="common">Flatworm</name>
    <dbReference type="NCBI Taxonomy" id="53468"/>
    <lineage>
        <taxon>Eukaryota</taxon>
        <taxon>Metazoa</taxon>
        <taxon>Spiralia</taxon>
        <taxon>Lophotrochozoa</taxon>
        <taxon>Platyhelminthes</taxon>
        <taxon>Cestoda</taxon>
        <taxon>Eucestoda</taxon>
        <taxon>Cyclophyllidea</taxon>
        <taxon>Mesocestoididae</taxon>
        <taxon>Mesocestoides</taxon>
    </lineage>
</organism>
<dbReference type="Pfam" id="PF00498">
    <property type="entry name" value="FHA"/>
    <property type="match status" value="1"/>
</dbReference>
<feature type="domain" description="FHA" evidence="2">
    <location>
        <begin position="1"/>
        <end position="24"/>
    </location>
</feature>
<dbReference type="Gene3D" id="3.30.200.20">
    <property type="entry name" value="Phosphorylase Kinase, domain 1"/>
    <property type="match status" value="1"/>
</dbReference>
<dbReference type="Pfam" id="PF00069">
    <property type="entry name" value="Pkinase"/>
    <property type="match status" value="1"/>
</dbReference>
<evidence type="ECO:0000256" key="1">
    <source>
        <dbReference type="SAM" id="Phobius"/>
    </source>
</evidence>
<dbReference type="InterPro" id="IPR000719">
    <property type="entry name" value="Prot_kinase_dom"/>
</dbReference>
<dbReference type="GO" id="GO:0005524">
    <property type="term" value="F:ATP binding"/>
    <property type="evidence" value="ECO:0007669"/>
    <property type="project" value="InterPro"/>
</dbReference>
<dbReference type="InterPro" id="IPR011009">
    <property type="entry name" value="Kinase-like_dom_sf"/>
</dbReference>
<feature type="domain" description="Protein kinase" evidence="3">
    <location>
        <begin position="81"/>
        <end position="141"/>
    </location>
</feature>
<dbReference type="InterPro" id="IPR008984">
    <property type="entry name" value="SMAD_FHA_dom_sf"/>
</dbReference>
<dbReference type="GO" id="GO:0004672">
    <property type="term" value="F:protein kinase activity"/>
    <property type="evidence" value="ECO:0007669"/>
    <property type="project" value="InterPro"/>
</dbReference>
<evidence type="ECO:0000259" key="3">
    <source>
        <dbReference type="PROSITE" id="PS50011"/>
    </source>
</evidence>
<dbReference type="InterPro" id="IPR000253">
    <property type="entry name" value="FHA_dom"/>
</dbReference>
<dbReference type="WBParaSite" id="MCU_009684-RB">
    <property type="protein sequence ID" value="MCU_009684-RB"/>
    <property type="gene ID" value="MCU_009684"/>
</dbReference>
<dbReference type="PROSITE" id="PS50011">
    <property type="entry name" value="PROTEIN_KINASE_DOM"/>
    <property type="match status" value="1"/>
</dbReference>
<dbReference type="Gene3D" id="2.60.200.20">
    <property type="match status" value="1"/>
</dbReference>
<evidence type="ECO:0000313" key="4">
    <source>
        <dbReference type="WBParaSite" id="MCU_009684-RB"/>
    </source>
</evidence>
<accession>A0A5K3FMM3</accession>
<proteinExistence type="predicted"/>
<dbReference type="SUPFAM" id="SSF49879">
    <property type="entry name" value="SMAD/FHA domain"/>
    <property type="match status" value="1"/>
</dbReference>
<keyword evidence="1" id="KW-0812">Transmembrane</keyword>
<protein>
    <submittedName>
        <fullName evidence="4">Protein kinase domain-containing protein</fullName>
    </submittedName>
</protein>